<dbReference type="GO" id="GO:0008270">
    <property type="term" value="F:zinc ion binding"/>
    <property type="evidence" value="ECO:0007669"/>
    <property type="project" value="UniProtKB-KW"/>
</dbReference>
<dbReference type="InterPro" id="IPR017907">
    <property type="entry name" value="Znf_RING_CS"/>
</dbReference>
<gene>
    <name evidence="8" type="ORF">AB1Y20_013502</name>
</gene>
<dbReference type="Gene3D" id="3.30.40.10">
    <property type="entry name" value="Zinc/RING finger domain, C3HC4 (zinc finger)"/>
    <property type="match status" value="1"/>
</dbReference>
<dbReference type="InterPro" id="IPR001841">
    <property type="entry name" value="Znf_RING"/>
</dbReference>
<evidence type="ECO:0000256" key="1">
    <source>
        <dbReference type="ARBA" id="ARBA00008383"/>
    </source>
</evidence>
<feature type="region of interest" description="Disordered" evidence="6">
    <location>
        <begin position="462"/>
        <end position="501"/>
    </location>
</feature>
<evidence type="ECO:0000256" key="2">
    <source>
        <dbReference type="ARBA" id="ARBA00022723"/>
    </source>
</evidence>
<feature type="domain" description="RING-type" evidence="7">
    <location>
        <begin position="939"/>
        <end position="978"/>
    </location>
</feature>
<feature type="compositionally biased region" description="Pro residues" evidence="6">
    <location>
        <begin position="471"/>
        <end position="500"/>
    </location>
</feature>
<dbReference type="Pfam" id="PF00097">
    <property type="entry name" value="zf-C3HC4"/>
    <property type="match status" value="1"/>
</dbReference>
<dbReference type="Gene3D" id="3.30.1540.10">
    <property type="entry name" value="formyl-coa transferase, domain 3"/>
    <property type="match status" value="2"/>
</dbReference>
<organism evidence="8 9">
    <name type="scientific">Prymnesium parvum</name>
    <name type="common">Toxic golden alga</name>
    <dbReference type="NCBI Taxonomy" id="97485"/>
    <lineage>
        <taxon>Eukaryota</taxon>
        <taxon>Haptista</taxon>
        <taxon>Haptophyta</taxon>
        <taxon>Prymnesiophyceae</taxon>
        <taxon>Prymnesiales</taxon>
        <taxon>Prymnesiaceae</taxon>
        <taxon>Prymnesium</taxon>
    </lineage>
</organism>
<evidence type="ECO:0000313" key="8">
    <source>
        <dbReference type="EMBL" id="KAL1498982.1"/>
    </source>
</evidence>
<dbReference type="InterPro" id="IPR018957">
    <property type="entry name" value="Znf_C3HC4_RING-type"/>
</dbReference>
<dbReference type="AlphaFoldDB" id="A0AB34IHM7"/>
<dbReference type="SUPFAM" id="SSF57850">
    <property type="entry name" value="RING/U-box"/>
    <property type="match status" value="1"/>
</dbReference>
<evidence type="ECO:0000256" key="5">
    <source>
        <dbReference type="PROSITE-ProRule" id="PRU00175"/>
    </source>
</evidence>
<dbReference type="GO" id="GO:0003824">
    <property type="term" value="F:catalytic activity"/>
    <property type="evidence" value="ECO:0007669"/>
    <property type="project" value="InterPro"/>
</dbReference>
<dbReference type="Gene3D" id="3.40.50.10540">
    <property type="entry name" value="Crotonobetainyl-coa:carnitine coa-transferase, domain 1"/>
    <property type="match status" value="2"/>
</dbReference>
<dbReference type="CDD" id="cd16449">
    <property type="entry name" value="RING-HC"/>
    <property type="match status" value="1"/>
</dbReference>
<evidence type="ECO:0000256" key="4">
    <source>
        <dbReference type="ARBA" id="ARBA00022833"/>
    </source>
</evidence>
<sequence>MRLMRAFESTPGVRQNYLFQVWEELFPYGKGGAQTGARLRQIHLIDERGLLISNPSRPTLPPHPLHPPTRHATMADPNERTPLKPLDGVRVLEVGSYLAAPLVGMNLRHQGAHVTVILRPTSNGTPSAEEEWNPQTVAALRHGKTLKRLDLTSAAGARAWARLVADADVILIGFRPSTTRHLGIDAAACHAINPRAIHVALPAFASEDAAFAASPGWESAILSQAGVFRDMGVNRQLSGQPASYSPLPLASAYASAAASLAVVAALAGRARGATDGTPIALEVPLASALLDMLVHNSAVYDRPDAYTSRRARALREATAGLDYFEVLELTDPFYSHYVCADGRPLYLVATCHATHQRRALEVLGLVEAAVALGLPVAEPYEDEKEWRGIGAGEVGDEWSHGLRRLMRRAFLTRTAYEWERRFGAAGVPVAAHRSTVEWLTSPHALESGLVVSTEDGVLRPGPIAWVHEEPPPPSLSPFPLPAKAPPPPPPPSDPPSPQPSPSGWLHGVVVLDLANVIAGPTIGSMLARYGAEVIKVDPPTPTYSPEVTVLYGLAANAGKRSLLLDVKSADGRAALLALLRRATILVLNATEDCAARLRLTPQELHAINPNLILARFDAFGGPREAGPLAPHVAYDDNLQAALGIMERFGGGMGRVEEHAHVGTIDVVAGVGGAFAACSALLLAAKPRRGLLVARASLASVGQLVQFPFCCGTAAALSAAAAAAPTRLGPECRGEHALLRCYEGAGKSWLLLCASLLPACPAASPAPQHALLRLAAAHPAFAAAADAAMLAARRGADAEEAMAAHLAAAFACRPAAEWVELLRRAGVDAVPLASLASLRAAHTRPEAACDVGLAAPTFQFLAHAHHPVGALTMFAPCAVRSARGGGLVVPLRHAPKYGAHTRELLAEAGIDAPPLLQRAVAALSWSEQYLPRQRGARTSCPVCLGAMERAIQLVCAHALCADCAQRCSDAGHTRCPVCRHPHLLDPKALGARRDEWRTAYAGWRKGHMAGAVGEVVSIVAPEARQGKDKHRSSAGDLMVYMRKAGSSSQVTIKA</sequence>
<dbReference type="PANTHER" id="PTHR48228:SF5">
    <property type="entry name" value="ALPHA-METHYLACYL-COA RACEMASE"/>
    <property type="match status" value="1"/>
</dbReference>
<evidence type="ECO:0000313" key="9">
    <source>
        <dbReference type="Proteomes" id="UP001515480"/>
    </source>
</evidence>
<keyword evidence="3 5" id="KW-0863">Zinc-finger</keyword>
<proteinExistence type="inferred from homology"/>
<dbReference type="InterPro" id="IPR003673">
    <property type="entry name" value="CoA-Trfase_fam_III"/>
</dbReference>
<evidence type="ECO:0000259" key="7">
    <source>
        <dbReference type="PROSITE" id="PS50089"/>
    </source>
</evidence>
<dbReference type="InterPro" id="IPR023606">
    <property type="entry name" value="CoA-Trfase_III_dom_1_sf"/>
</dbReference>
<name>A0AB34IHM7_PRYPA</name>
<dbReference type="PANTHER" id="PTHR48228">
    <property type="entry name" value="SUCCINYL-COA--D-CITRAMALATE COA-TRANSFERASE"/>
    <property type="match status" value="1"/>
</dbReference>
<dbReference type="InterPro" id="IPR050509">
    <property type="entry name" value="CoA-transferase_III"/>
</dbReference>
<reference evidence="8 9" key="1">
    <citation type="journal article" date="2024" name="Science">
        <title>Giant polyketide synthase enzymes in the biosynthesis of giant marine polyether toxins.</title>
        <authorList>
            <person name="Fallon T.R."/>
            <person name="Shende V.V."/>
            <person name="Wierzbicki I.H."/>
            <person name="Pendleton A.L."/>
            <person name="Watervoot N.F."/>
            <person name="Auber R.P."/>
            <person name="Gonzalez D.J."/>
            <person name="Wisecaver J.H."/>
            <person name="Moore B.S."/>
        </authorList>
    </citation>
    <scope>NUCLEOTIDE SEQUENCE [LARGE SCALE GENOMIC DNA]</scope>
    <source>
        <strain evidence="8 9">12B1</strain>
    </source>
</reference>
<dbReference type="SMART" id="SM00184">
    <property type="entry name" value="RING"/>
    <property type="match status" value="1"/>
</dbReference>
<evidence type="ECO:0000256" key="6">
    <source>
        <dbReference type="SAM" id="MobiDB-lite"/>
    </source>
</evidence>
<dbReference type="EMBL" id="JBGBPQ010000026">
    <property type="protein sequence ID" value="KAL1498982.1"/>
    <property type="molecule type" value="Genomic_DNA"/>
</dbReference>
<comment type="similarity">
    <text evidence="1">Belongs to the CoA-transferase III family.</text>
</comment>
<dbReference type="SUPFAM" id="SSF89796">
    <property type="entry name" value="CoA-transferase family III (CaiB/BaiF)"/>
    <property type="match status" value="2"/>
</dbReference>
<keyword evidence="9" id="KW-1185">Reference proteome</keyword>
<dbReference type="Proteomes" id="UP001515480">
    <property type="component" value="Unassembled WGS sequence"/>
</dbReference>
<dbReference type="PROSITE" id="PS00518">
    <property type="entry name" value="ZF_RING_1"/>
    <property type="match status" value="1"/>
</dbReference>
<keyword evidence="2" id="KW-0479">Metal-binding</keyword>
<accession>A0AB34IHM7</accession>
<comment type="caution">
    <text evidence="8">The sequence shown here is derived from an EMBL/GenBank/DDBJ whole genome shotgun (WGS) entry which is preliminary data.</text>
</comment>
<evidence type="ECO:0000256" key="3">
    <source>
        <dbReference type="ARBA" id="ARBA00022771"/>
    </source>
</evidence>
<dbReference type="PROSITE" id="PS50089">
    <property type="entry name" value="ZF_RING_2"/>
    <property type="match status" value="1"/>
</dbReference>
<dbReference type="InterPro" id="IPR044855">
    <property type="entry name" value="CoA-Trfase_III_dom3_sf"/>
</dbReference>
<protein>
    <recommendedName>
        <fullName evidence="7">RING-type domain-containing protein</fullName>
    </recommendedName>
</protein>
<dbReference type="Pfam" id="PF02515">
    <property type="entry name" value="CoA_transf_3"/>
    <property type="match status" value="2"/>
</dbReference>
<dbReference type="InterPro" id="IPR013083">
    <property type="entry name" value="Znf_RING/FYVE/PHD"/>
</dbReference>
<keyword evidence="4" id="KW-0862">Zinc</keyword>